<protein>
    <submittedName>
        <fullName evidence="2">Uncharacterized protein</fullName>
    </submittedName>
</protein>
<keyword evidence="3" id="KW-1185">Reference proteome</keyword>
<feature type="compositionally biased region" description="Low complexity" evidence="1">
    <location>
        <begin position="79"/>
        <end position="91"/>
    </location>
</feature>
<evidence type="ECO:0000256" key="1">
    <source>
        <dbReference type="SAM" id="MobiDB-lite"/>
    </source>
</evidence>
<name>A0AAD9S357_PHOAM</name>
<evidence type="ECO:0000313" key="3">
    <source>
        <dbReference type="Proteomes" id="UP001265746"/>
    </source>
</evidence>
<accession>A0AAD9S357</accession>
<sequence>MLCKIPGTISIFGTFFSSSKFAWCIPLHASCWGGNPIVLPERLLKWAFEAIRATLRRIEARKVWEKSGRNTGRQATTMAAQSSPSDQAAPSTCRYKSSLLGSTGSS</sequence>
<feature type="compositionally biased region" description="Polar residues" evidence="1">
    <location>
        <begin position="69"/>
        <end position="78"/>
    </location>
</feature>
<reference evidence="2" key="1">
    <citation type="submission" date="2023-06" db="EMBL/GenBank/DDBJ databases">
        <authorList>
            <person name="Noh H."/>
        </authorList>
    </citation>
    <scope>NUCLEOTIDE SEQUENCE</scope>
    <source>
        <strain evidence="2">DUCC20226</strain>
    </source>
</reference>
<proteinExistence type="predicted"/>
<organism evidence="2 3">
    <name type="scientific">Phomopsis amygdali</name>
    <name type="common">Fusicoccum amygdali</name>
    <dbReference type="NCBI Taxonomy" id="1214568"/>
    <lineage>
        <taxon>Eukaryota</taxon>
        <taxon>Fungi</taxon>
        <taxon>Dikarya</taxon>
        <taxon>Ascomycota</taxon>
        <taxon>Pezizomycotina</taxon>
        <taxon>Sordariomycetes</taxon>
        <taxon>Sordariomycetidae</taxon>
        <taxon>Diaporthales</taxon>
        <taxon>Diaporthaceae</taxon>
        <taxon>Diaporthe</taxon>
    </lineage>
</organism>
<comment type="caution">
    <text evidence="2">The sequence shown here is derived from an EMBL/GenBank/DDBJ whole genome shotgun (WGS) entry which is preliminary data.</text>
</comment>
<gene>
    <name evidence="2" type="ORF">N8I77_012649</name>
</gene>
<feature type="region of interest" description="Disordered" evidence="1">
    <location>
        <begin position="66"/>
        <end position="106"/>
    </location>
</feature>
<dbReference type="AlphaFoldDB" id="A0AAD9S357"/>
<dbReference type="Proteomes" id="UP001265746">
    <property type="component" value="Unassembled WGS sequence"/>
</dbReference>
<dbReference type="EMBL" id="JAUJFL010000009">
    <property type="protein sequence ID" value="KAK2597896.1"/>
    <property type="molecule type" value="Genomic_DNA"/>
</dbReference>
<evidence type="ECO:0000313" key="2">
    <source>
        <dbReference type="EMBL" id="KAK2597896.1"/>
    </source>
</evidence>